<name>U2KSU9_9FIRM</name>
<comment type="caution">
    <text evidence="1">The sequence shown here is derived from an EMBL/GenBank/DDBJ whole genome shotgun (WGS) entry which is preliminary data.</text>
</comment>
<dbReference type="EMBL" id="AWVF01000214">
    <property type="protein sequence ID" value="ERJ95145.1"/>
    <property type="molecule type" value="Genomic_DNA"/>
</dbReference>
<organism evidence="1 2">
    <name type="scientific">Ruminococcus callidus ATCC 27760</name>
    <dbReference type="NCBI Taxonomy" id="411473"/>
    <lineage>
        <taxon>Bacteria</taxon>
        <taxon>Bacillati</taxon>
        <taxon>Bacillota</taxon>
        <taxon>Clostridia</taxon>
        <taxon>Eubacteriales</taxon>
        <taxon>Oscillospiraceae</taxon>
        <taxon>Ruminococcus</taxon>
    </lineage>
</organism>
<accession>U2KSU9</accession>
<reference evidence="1 2" key="1">
    <citation type="submission" date="2013-07" db="EMBL/GenBank/DDBJ databases">
        <authorList>
            <person name="Weinstock G."/>
            <person name="Sodergren E."/>
            <person name="Wylie T."/>
            <person name="Fulton L."/>
            <person name="Fulton R."/>
            <person name="Fronick C."/>
            <person name="O'Laughlin M."/>
            <person name="Godfrey J."/>
            <person name="Miner T."/>
            <person name="Herter B."/>
            <person name="Appelbaum E."/>
            <person name="Cordes M."/>
            <person name="Lek S."/>
            <person name="Wollam A."/>
            <person name="Pepin K.H."/>
            <person name="Palsikar V.B."/>
            <person name="Mitreva M."/>
            <person name="Wilson R.K."/>
        </authorList>
    </citation>
    <scope>NUCLEOTIDE SEQUENCE [LARGE SCALE GENOMIC DNA]</scope>
    <source>
        <strain evidence="1 2">ATCC 27760</strain>
    </source>
</reference>
<protein>
    <submittedName>
        <fullName evidence="1">Uncharacterized protein</fullName>
    </submittedName>
</protein>
<dbReference type="Proteomes" id="UP000016662">
    <property type="component" value="Unassembled WGS sequence"/>
</dbReference>
<dbReference type="AlphaFoldDB" id="U2KSU9"/>
<dbReference type="HOGENOM" id="CLU_2737598_0_0_9"/>
<proteinExistence type="predicted"/>
<evidence type="ECO:0000313" key="1">
    <source>
        <dbReference type="EMBL" id="ERJ95145.1"/>
    </source>
</evidence>
<keyword evidence="2" id="KW-1185">Reference proteome</keyword>
<sequence>MRRFLRFFARENRFPVQICTVAATSTKTIYIPHFLQQFPLTPPLLTVQSFPQSKEYFGVNHGNYSDTTLLY</sequence>
<evidence type="ECO:0000313" key="2">
    <source>
        <dbReference type="Proteomes" id="UP000016662"/>
    </source>
</evidence>
<gene>
    <name evidence="1" type="ORF">RUMCAL_01682</name>
</gene>